<feature type="transmembrane region" description="Helical" evidence="1">
    <location>
        <begin position="152"/>
        <end position="175"/>
    </location>
</feature>
<keyword evidence="1" id="KW-0812">Transmembrane</keyword>
<evidence type="ECO:0000313" key="4">
    <source>
        <dbReference type="Proteomes" id="UP001163882"/>
    </source>
</evidence>
<dbReference type="RefSeq" id="WP_264226022.1">
    <property type="nucleotide sequence ID" value="NZ_CP107716.1"/>
</dbReference>
<dbReference type="SUPFAM" id="SSF55073">
    <property type="entry name" value="Nucleotide cyclase"/>
    <property type="match status" value="1"/>
</dbReference>
<organism evidence="3 4">
    <name type="scientific">Pelagibacterium flavum</name>
    <dbReference type="NCBI Taxonomy" id="2984530"/>
    <lineage>
        <taxon>Bacteria</taxon>
        <taxon>Pseudomonadati</taxon>
        <taxon>Pseudomonadota</taxon>
        <taxon>Alphaproteobacteria</taxon>
        <taxon>Hyphomicrobiales</taxon>
        <taxon>Devosiaceae</taxon>
        <taxon>Pelagibacterium</taxon>
    </lineage>
</organism>
<dbReference type="Gene3D" id="3.30.70.270">
    <property type="match status" value="1"/>
</dbReference>
<feature type="transmembrane region" description="Helical" evidence="1">
    <location>
        <begin position="91"/>
        <end position="110"/>
    </location>
</feature>
<feature type="transmembrane region" description="Helical" evidence="1">
    <location>
        <begin position="6"/>
        <end position="25"/>
    </location>
</feature>
<dbReference type="SMART" id="SM00267">
    <property type="entry name" value="GGDEF"/>
    <property type="match status" value="1"/>
</dbReference>
<dbReference type="InterPro" id="IPR029787">
    <property type="entry name" value="Nucleotide_cyclase"/>
</dbReference>
<keyword evidence="1" id="KW-0472">Membrane</keyword>
<dbReference type="InterPro" id="IPR043128">
    <property type="entry name" value="Rev_trsase/Diguanyl_cyclase"/>
</dbReference>
<feature type="domain" description="GGDEF" evidence="2">
    <location>
        <begin position="259"/>
        <end position="380"/>
    </location>
</feature>
<feature type="transmembrane region" description="Helical" evidence="1">
    <location>
        <begin position="122"/>
        <end position="140"/>
    </location>
</feature>
<feature type="transmembrane region" description="Helical" evidence="1">
    <location>
        <begin position="37"/>
        <end position="60"/>
    </location>
</feature>
<dbReference type="InterPro" id="IPR000160">
    <property type="entry name" value="GGDEF_dom"/>
</dbReference>
<accession>A0ABY6IPR4</accession>
<evidence type="ECO:0000313" key="3">
    <source>
        <dbReference type="EMBL" id="UYQ72389.1"/>
    </source>
</evidence>
<sequence>MTGALLVFWVIVALCTIEAGAFFALARFDPKNRGALWFSWAFAAAAVSFLGEIVLTTGFYPGPTRMVIALAMVAMFVLVAYGLAIRYRVDLHLGGGWAIVTASALLYWLILDLPREDFVRQLLYQLPYALLSLLSLSVIWRATSKTAFDWLFIWLFLALAAHFLAKPFLALWVGGVGASAAGFSGTVYAGLSTASGAVLLLIVATGGLALMLSDTAGRLIQKAERDAETGLLNRVGFTTHAERRALALAQTETSERTDLTLTLIALNLPAPQRTAIPPIKALAALIGDYVPRDALVGRMADRDFAVLSPRTNLMAARQAAESLRVAAIESLSEPDRPITLSIGITEREKGEVYADMLARGLWALDEAEKAGGNCVRLAASSSFGVSTIRHG</sequence>
<feature type="transmembrane region" description="Helical" evidence="1">
    <location>
        <begin position="187"/>
        <end position="212"/>
    </location>
</feature>
<proteinExistence type="predicted"/>
<gene>
    <name evidence="3" type="ORF">OF122_00940</name>
</gene>
<reference evidence="3" key="1">
    <citation type="submission" date="2022-10" db="EMBL/GenBank/DDBJ databases">
        <title>YIM 151497 complete genome.</title>
        <authorList>
            <person name="Chen X."/>
        </authorList>
    </citation>
    <scope>NUCLEOTIDE SEQUENCE</scope>
    <source>
        <strain evidence="3">YIM 151497</strain>
    </source>
</reference>
<dbReference type="PROSITE" id="PS50887">
    <property type="entry name" value="GGDEF"/>
    <property type="match status" value="1"/>
</dbReference>
<dbReference type="EMBL" id="CP107716">
    <property type="protein sequence ID" value="UYQ72389.1"/>
    <property type="molecule type" value="Genomic_DNA"/>
</dbReference>
<evidence type="ECO:0000259" key="2">
    <source>
        <dbReference type="PROSITE" id="PS50887"/>
    </source>
</evidence>
<dbReference type="Proteomes" id="UP001163882">
    <property type="component" value="Chromosome"/>
</dbReference>
<evidence type="ECO:0000256" key="1">
    <source>
        <dbReference type="SAM" id="Phobius"/>
    </source>
</evidence>
<feature type="transmembrane region" description="Helical" evidence="1">
    <location>
        <begin position="66"/>
        <end position="84"/>
    </location>
</feature>
<name>A0ABY6IPR4_9HYPH</name>
<keyword evidence="1" id="KW-1133">Transmembrane helix</keyword>
<protein>
    <submittedName>
        <fullName evidence="3">GGDEF domain-containing protein</fullName>
    </submittedName>
</protein>
<keyword evidence="4" id="KW-1185">Reference proteome</keyword>